<keyword evidence="4" id="KW-1185">Reference proteome</keyword>
<evidence type="ECO:0000256" key="1">
    <source>
        <dbReference type="SAM" id="MobiDB-lite"/>
    </source>
</evidence>
<dbReference type="PANTHER" id="PTHR37539:SF1">
    <property type="entry name" value="ER-BOUND OXYGENASE MPAB_MPAB'_RUBBER OXYGENASE CATALYTIC DOMAIN-CONTAINING PROTEIN"/>
    <property type="match status" value="1"/>
</dbReference>
<dbReference type="InterPro" id="IPR037473">
    <property type="entry name" value="Lcp-like"/>
</dbReference>
<evidence type="ECO:0000313" key="3">
    <source>
        <dbReference type="EMBL" id="MBF6229278.1"/>
    </source>
</evidence>
<evidence type="ECO:0000259" key="2">
    <source>
        <dbReference type="Pfam" id="PF09995"/>
    </source>
</evidence>
<name>A0ABS0CID7_9NOCA</name>
<feature type="domain" description="ER-bound oxygenase mpaB/mpaB'/Rubber oxygenase catalytic" evidence="2">
    <location>
        <begin position="122"/>
        <end position="362"/>
    </location>
</feature>
<dbReference type="EMBL" id="JADLRE010000033">
    <property type="protein sequence ID" value="MBF6229278.1"/>
    <property type="molecule type" value="Genomic_DNA"/>
</dbReference>
<organism evidence="3 4">
    <name type="scientific">Nocardia abscessus</name>
    <dbReference type="NCBI Taxonomy" id="120957"/>
    <lineage>
        <taxon>Bacteria</taxon>
        <taxon>Bacillati</taxon>
        <taxon>Actinomycetota</taxon>
        <taxon>Actinomycetes</taxon>
        <taxon>Mycobacteriales</taxon>
        <taxon>Nocardiaceae</taxon>
        <taxon>Nocardia</taxon>
    </lineage>
</organism>
<dbReference type="Proteomes" id="UP000807309">
    <property type="component" value="Unassembled WGS sequence"/>
</dbReference>
<dbReference type="Pfam" id="PF09995">
    <property type="entry name" value="MPAB_Lcp_cat"/>
    <property type="match status" value="1"/>
</dbReference>
<dbReference type="InterPro" id="IPR018713">
    <property type="entry name" value="MPAB/Lcp_cat_dom"/>
</dbReference>
<evidence type="ECO:0000313" key="4">
    <source>
        <dbReference type="Proteomes" id="UP000807309"/>
    </source>
</evidence>
<gene>
    <name evidence="3" type="ORF">IU470_29835</name>
</gene>
<feature type="region of interest" description="Disordered" evidence="1">
    <location>
        <begin position="411"/>
        <end position="454"/>
    </location>
</feature>
<dbReference type="PANTHER" id="PTHR37539">
    <property type="entry name" value="SECRETED PROTEIN-RELATED"/>
    <property type="match status" value="1"/>
</dbReference>
<sequence>MPTQTHRLPDPPLLCEFPLNLATRLLPPGDIRATPEQRAAYLRFTQAGDPPADAVVAMIRRLPTGEGRRLFETAVEQGIDAIEDPPDELVAFFAAVDVPYWVDTDRLDLACRVIGRTGAAGITALAMLALMGGYMASRVAKILVGTGDLERMAPRRIAQTTKWFTEVTTPGGLQRHAPGFTNTLRVRLMHAMVRAGMNRRPDWDYAAWDHPVNQSTIAGTTLLFAVAHLAGSQALGLHFDRAERAAIYHLWRYVGHLLGCDPAILPADESDYWKLFWLQADYEFRTPDADSIRLAQALMRAIGPAVAGEGCEPRHDLIRRVVTGLMCAYARLVLGKTHSDFLELPDHKAFQAAVIALAATTRILEYPRRVLPGATRLSEAFGRHCQLALARRMITQHTGDTAAYGRHDHFADAAHKPNPRSAAPREHLRSNPDPTPLLPAQAANARTPLSHSRP</sequence>
<dbReference type="RefSeq" id="WP_195036127.1">
    <property type="nucleotide sequence ID" value="NZ_JADLRE010000033.1"/>
</dbReference>
<proteinExistence type="predicted"/>
<protein>
    <submittedName>
        <fullName evidence="3">DUF2236 domain-containing protein</fullName>
    </submittedName>
</protein>
<reference evidence="3 4" key="1">
    <citation type="submission" date="2020-10" db="EMBL/GenBank/DDBJ databases">
        <title>Identification of Nocardia species via Next-generation sequencing and recognition of intraspecies genetic diversity.</title>
        <authorList>
            <person name="Li P."/>
            <person name="Li P."/>
            <person name="Lu B."/>
        </authorList>
    </citation>
    <scope>NUCLEOTIDE SEQUENCE [LARGE SCALE GENOMIC DNA]</scope>
    <source>
        <strain evidence="3 4">N-11</strain>
    </source>
</reference>
<comment type="caution">
    <text evidence="3">The sequence shown here is derived from an EMBL/GenBank/DDBJ whole genome shotgun (WGS) entry which is preliminary data.</text>
</comment>
<accession>A0ABS0CID7</accession>